<accession>A0A392TED7</accession>
<comment type="caution">
    <text evidence="1">The sequence shown here is derived from an EMBL/GenBank/DDBJ whole genome shotgun (WGS) entry which is preliminary data.</text>
</comment>
<proteinExistence type="predicted"/>
<evidence type="ECO:0000313" key="2">
    <source>
        <dbReference type="Proteomes" id="UP000265520"/>
    </source>
</evidence>
<evidence type="ECO:0000313" key="1">
    <source>
        <dbReference type="EMBL" id="MCI59302.1"/>
    </source>
</evidence>
<organism evidence="1 2">
    <name type="scientific">Trifolium medium</name>
    <dbReference type="NCBI Taxonomy" id="97028"/>
    <lineage>
        <taxon>Eukaryota</taxon>
        <taxon>Viridiplantae</taxon>
        <taxon>Streptophyta</taxon>
        <taxon>Embryophyta</taxon>
        <taxon>Tracheophyta</taxon>
        <taxon>Spermatophyta</taxon>
        <taxon>Magnoliopsida</taxon>
        <taxon>eudicotyledons</taxon>
        <taxon>Gunneridae</taxon>
        <taxon>Pentapetalae</taxon>
        <taxon>rosids</taxon>
        <taxon>fabids</taxon>
        <taxon>Fabales</taxon>
        <taxon>Fabaceae</taxon>
        <taxon>Papilionoideae</taxon>
        <taxon>50 kb inversion clade</taxon>
        <taxon>NPAAA clade</taxon>
        <taxon>Hologalegina</taxon>
        <taxon>IRL clade</taxon>
        <taxon>Trifolieae</taxon>
        <taxon>Trifolium</taxon>
    </lineage>
</organism>
<keyword evidence="2" id="KW-1185">Reference proteome</keyword>
<name>A0A392TED7_9FABA</name>
<reference evidence="1 2" key="1">
    <citation type="journal article" date="2018" name="Front. Plant Sci.">
        <title>Red Clover (Trifolium pratense) and Zigzag Clover (T. medium) - A Picture of Genomic Similarities and Differences.</title>
        <authorList>
            <person name="Dluhosova J."/>
            <person name="Istvanek J."/>
            <person name="Nedelnik J."/>
            <person name="Repkova J."/>
        </authorList>
    </citation>
    <scope>NUCLEOTIDE SEQUENCE [LARGE SCALE GENOMIC DNA]</scope>
    <source>
        <strain evidence="2">cv. 10/8</strain>
        <tissue evidence="1">Leaf</tissue>
    </source>
</reference>
<dbReference type="EMBL" id="LXQA010560988">
    <property type="protein sequence ID" value="MCI59302.1"/>
    <property type="molecule type" value="Genomic_DNA"/>
</dbReference>
<dbReference type="Proteomes" id="UP000265520">
    <property type="component" value="Unassembled WGS sequence"/>
</dbReference>
<dbReference type="AlphaFoldDB" id="A0A392TED7"/>
<protein>
    <submittedName>
        <fullName evidence="1">Uncharacterized protein</fullName>
    </submittedName>
</protein>
<sequence length="64" mass="7005">GYVSVQTSKGSRISPGARFLHMRRGFVAEGTLGQSVPFSSPFTHFSQIFKPSSPILNFIFPKSS</sequence>
<feature type="non-terminal residue" evidence="1">
    <location>
        <position position="1"/>
    </location>
</feature>